<dbReference type="EMBL" id="WOEZ01000054">
    <property type="protein sequence ID" value="NPT55230.1"/>
    <property type="molecule type" value="Genomic_DNA"/>
</dbReference>
<gene>
    <name evidence="1" type="ORF">GNZ13_11640</name>
</gene>
<sequence>MTGTSKEAGWVMHCSGLFCASRDVSGGALQPRFDEARQIAHGLTDETVPLVFGPAWVRRIRRVSHALR</sequence>
<evidence type="ECO:0000313" key="2">
    <source>
        <dbReference type="Proteomes" id="UP000655523"/>
    </source>
</evidence>
<dbReference type="AlphaFoldDB" id="A0A972SL41"/>
<reference evidence="1 2" key="1">
    <citation type="submission" date="2019-11" db="EMBL/GenBank/DDBJ databases">
        <title>Metabolism of dissolved organic matter in forest soils.</title>
        <authorList>
            <person name="Cyle K.T."/>
            <person name="Wilhelm R.C."/>
            <person name="Martinez C.E."/>
        </authorList>
    </citation>
    <scope>NUCLEOTIDE SEQUENCE [LARGE SCALE GENOMIC DNA]</scope>
    <source>
        <strain evidence="1 2">5N</strain>
    </source>
</reference>
<organism evidence="1 2">
    <name type="scientific">Paraburkholderia elongata</name>
    <dbReference type="NCBI Taxonomy" id="2675747"/>
    <lineage>
        <taxon>Bacteria</taxon>
        <taxon>Pseudomonadati</taxon>
        <taxon>Pseudomonadota</taxon>
        <taxon>Betaproteobacteria</taxon>
        <taxon>Burkholderiales</taxon>
        <taxon>Burkholderiaceae</taxon>
        <taxon>Paraburkholderia</taxon>
    </lineage>
</organism>
<evidence type="ECO:0000313" key="1">
    <source>
        <dbReference type="EMBL" id="NPT55230.1"/>
    </source>
</evidence>
<proteinExistence type="predicted"/>
<accession>A0A972SL41</accession>
<dbReference type="RefSeq" id="WP_172163803.1">
    <property type="nucleotide sequence ID" value="NZ_WOEZ01000054.1"/>
</dbReference>
<keyword evidence="2" id="KW-1185">Reference proteome</keyword>
<comment type="caution">
    <text evidence="1">The sequence shown here is derived from an EMBL/GenBank/DDBJ whole genome shotgun (WGS) entry which is preliminary data.</text>
</comment>
<name>A0A972SL41_9BURK</name>
<protein>
    <submittedName>
        <fullName evidence="1">Uncharacterized protein</fullName>
    </submittedName>
</protein>
<dbReference type="Proteomes" id="UP000655523">
    <property type="component" value="Unassembled WGS sequence"/>
</dbReference>